<feature type="compositionally biased region" description="Polar residues" evidence="1">
    <location>
        <begin position="250"/>
        <end position="263"/>
    </location>
</feature>
<feature type="compositionally biased region" description="Basic and acidic residues" evidence="1">
    <location>
        <begin position="309"/>
        <end position="345"/>
    </location>
</feature>
<evidence type="ECO:0000256" key="1">
    <source>
        <dbReference type="SAM" id="MobiDB-lite"/>
    </source>
</evidence>
<evidence type="ECO:0000259" key="2">
    <source>
        <dbReference type="PROSITE" id="PS50006"/>
    </source>
</evidence>
<feature type="domain" description="FHA" evidence="2">
    <location>
        <begin position="47"/>
        <end position="106"/>
    </location>
</feature>
<sequence>MMAPAAPAPAGECYAALRGWVIEKDGNDCLKELPATRIDAFIHHLRCTLGRTPTAGDDRAPESLVPLSEKKLLSRHHAEMRWEPEEESWVIQCLSKNGMHVNRVFYSVEDPAVPIKSGAAIRLGPCYFYFCLPLAEEPNGKAPTTGRGNSKYWDMIVDAFDRADCGSTGITKAEIVAICEEQNPEYSDVERRRNLVNSIGVQLNKRARKVNDGSVGARARWVLDHPPLSSQEPPLHSAQPGPPPMLAAGASSQMSEQGATATASAADPTVLFRPRSAGDTAPHEHEGSSNAPEQEFKENEEEEEDAKEVEDAGDSHSVHEEEAALSREKMSSRAEKDGKDEERGDGGGACC</sequence>
<dbReference type="PROSITE" id="PS50006">
    <property type="entry name" value="FHA_DOMAIN"/>
    <property type="match status" value="1"/>
</dbReference>
<proteinExistence type="predicted"/>
<gene>
    <name evidence="3" type="ORF">RMAR1173_LOCUS5449</name>
</gene>
<name>A0A7S2RKJ0_9STRA</name>
<dbReference type="Gene3D" id="2.60.200.20">
    <property type="match status" value="1"/>
</dbReference>
<dbReference type="EMBL" id="HBHJ01008391">
    <property type="protein sequence ID" value="CAD9673591.1"/>
    <property type="molecule type" value="Transcribed_RNA"/>
</dbReference>
<dbReference type="InterPro" id="IPR000253">
    <property type="entry name" value="FHA_dom"/>
</dbReference>
<evidence type="ECO:0000313" key="3">
    <source>
        <dbReference type="EMBL" id="CAD9673591.1"/>
    </source>
</evidence>
<dbReference type="SMART" id="SM00240">
    <property type="entry name" value="FHA"/>
    <property type="match status" value="1"/>
</dbReference>
<dbReference type="AlphaFoldDB" id="A0A7S2RKJ0"/>
<dbReference type="Pfam" id="PF00498">
    <property type="entry name" value="FHA"/>
    <property type="match status" value="1"/>
</dbReference>
<accession>A0A7S2RKJ0</accession>
<reference evidence="3" key="1">
    <citation type="submission" date="2021-01" db="EMBL/GenBank/DDBJ databases">
        <authorList>
            <person name="Corre E."/>
            <person name="Pelletier E."/>
            <person name="Niang G."/>
            <person name="Scheremetjew M."/>
            <person name="Finn R."/>
            <person name="Kale V."/>
            <person name="Holt S."/>
            <person name="Cochrane G."/>
            <person name="Meng A."/>
            <person name="Brown T."/>
            <person name="Cohen L."/>
        </authorList>
    </citation>
    <scope>NUCLEOTIDE SEQUENCE</scope>
    <source>
        <strain evidence="3">CCMP1243</strain>
    </source>
</reference>
<feature type="compositionally biased region" description="Acidic residues" evidence="1">
    <location>
        <begin position="298"/>
        <end position="308"/>
    </location>
</feature>
<dbReference type="InterPro" id="IPR008984">
    <property type="entry name" value="SMAD_FHA_dom_sf"/>
</dbReference>
<organism evidence="3">
    <name type="scientific">Rhizochromulina marina</name>
    <dbReference type="NCBI Taxonomy" id="1034831"/>
    <lineage>
        <taxon>Eukaryota</taxon>
        <taxon>Sar</taxon>
        <taxon>Stramenopiles</taxon>
        <taxon>Ochrophyta</taxon>
        <taxon>Dictyochophyceae</taxon>
        <taxon>Rhizochromulinales</taxon>
        <taxon>Rhizochromulina</taxon>
    </lineage>
</organism>
<protein>
    <recommendedName>
        <fullName evidence="2">FHA domain-containing protein</fullName>
    </recommendedName>
</protein>
<feature type="region of interest" description="Disordered" evidence="1">
    <location>
        <begin position="225"/>
        <end position="351"/>
    </location>
</feature>
<dbReference type="SUPFAM" id="SSF49879">
    <property type="entry name" value="SMAD/FHA domain"/>
    <property type="match status" value="1"/>
</dbReference>